<dbReference type="Proteomes" id="UP000309550">
    <property type="component" value="Unassembled WGS sequence"/>
</dbReference>
<dbReference type="InterPro" id="IPR017740">
    <property type="entry name" value="TssA-like"/>
</dbReference>
<reference evidence="2 3" key="1">
    <citation type="submission" date="2019-05" db="EMBL/GenBank/DDBJ databases">
        <title>Sulfitobacter sabulilitoris sp. nov., isolated from a marine sand.</title>
        <authorList>
            <person name="Yoon J.-H."/>
        </authorList>
    </citation>
    <scope>NUCLEOTIDE SEQUENCE [LARGE SCALE GENOMIC DNA]</scope>
    <source>
        <strain evidence="2 3">HSMS-29</strain>
    </source>
</reference>
<sequence length="339" mass="36099">MDSLLKSIGDDAPSGENLEYEPVYAALELAAQPGEERQSGDAILEAEPPNYADVIEKATAVLVQSHDLRAAVHLALAEVNVNGFAGLARATTYIRGCLEQYWETCHPQLDEEDDDDPTMRVNAVLGLSDDATIVRSLRQTPLTQSNAFGRVSLRDIDVANGEATAREGDDRVLDQSAIAAAFKDTPDDVLQGIFTSAQTALEDVKAIDAIFNDKTPGQGPDLSQIQKMLHRAVTRLAEETGSDVEEAAPSQEEHAEAGAPAVAAAVPSGAISSPRDVEAALDRILAYYATYEPSSPLPIILKRAKRLVGADFMTIINDMAPSGMDSVRLVGGLTDGADE</sequence>
<dbReference type="InterPro" id="IPR010657">
    <property type="entry name" value="ImpA_N"/>
</dbReference>
<dbReference type="AlphaFoldDB" id="A0A5S3PNN7"/>
<protein>
    <submittedName>
        <fullName evidence="2">Type VI secretion system protein TssA</fullName>
    </submittedName>
</protein>
<dbReference type="Pfam" id="PF06812">
    <property type="entry name" value="ImpA_N"/>
    <property type="match status" value="1"/>
</dbReference>
<dbReference type="RefSeq" id="WP_138660299.1">
    <property type="nucleotide sequence ID" value="NZ_VANS01000001.1"/>
</dbReference>
<comment type="caution">
    <text evidence="2">The sequence shown here is derived from an EMBL/GenBank/DDBJ whole genome shotgun (WGS) entry which is preliminary data.</text>
</comment>
<accession>A0A5S3PNN7</accession>
<dbReference type="EMBL" id="VANS01000001">
    <property type="protein sequence ID" value="TMM54125.1"/>
    <property type="molecule type" value="Genomic_DNA"/>
</dbReference>
<gene>
    <name evidence="2" type="primary">tssA</name>
    <name evidence="2" type="ORF">FDT80_00530</name>
</gene>
<organism evidence="2 3">
    <name type="scientific">Sulfitobacter sabulilitoris</name>
    <dbReference type="NCBI Taxonomy" id="2562655"/>
    <lineage>
        <taxon>Bacteria</taxon>
        <taxon>Pseudomonadati</taxon>
        <taxon>Pseudomonadota</taxon>
        <taxon>Alphaproteobacteria</taxon>
        <taxon>Rhodobacterales</taxon>
        <taxon>Roseobacteraceae</taxon>
        <taxon>Sulfitobacter</taxon>
    </lineage>
</organism>
<dbReference type="OrthoDB" id="9771118at2"/>
<dbReference type="PANTHER" id="PTHR37951">
    <property type="entry name" value="CYTOPLASMIC PROTEIN-RELATED"/>
    <property type="match status" value="1"/>
</dbReference>
<evidence type="ECO:0000259" key="1">
    <source>
        <dbReference type="Pfam" id="PF06812"/>
    </source>
</evidence>
<proteinExistence type="predicted"/>
<evidence type="ECO:0000313" key="2">
    <source>
        <dbReference type="EMBL" id="TMM54125.1"/>
    </source>
</evidence>
<dbReference type="NCBIfam" id="TIGR03363">
    <property type="entry name" value="VI_chp_8"/>
    <property type="match status" value="1"/>
</dbReference>
<evidence type="ECO:0000313" key="3">
    <source>
        <dbReference type="Proteomes" id="UP000309550"/>
    </source>
</evidence>
<dbReference type="PANTHER" id="PTHR37951:SF1">
    <property type="entry name" value="TYPE VI SECRETION SYSTEM COMPONENT TSSA1"/>
    <property type="match status" value="1"/>
</dbReference>
<feature type="domain" description="ImpA N-terminal" evidence="1">
    <location>
        <begin position="5"/>
        <end position="128"/>
    </location>
</feature>
<name>A0A5S3PNN7_9RHOB</name>
<keyword evidence="3" id="KW-1185">Reference proteome</keyword>